<name>A0A485B7K0_KLUCR</name>
<keyword evidence="8" id="KW-1185">Reference proteome</keyword>
<evidence type="ECO:0000256" key="2">
    <source>
        <dbReference type="ARBA" id="ARBA00022692"/>
    </source>
</evidence>
<feature type="transmembrane region" description="Helical" evidence="6">
    <location>
        <begin position="263"/>
        <end position="283"/>
    </location>
</feature>
<feature type="transmembrane region" description="Helical" evidence="6">
    <location>
        <begin position="108"/>
        <end position="126"/>
    </location>
</feature>
<dbReference type="PANTHER" id="PTHR30520">
    <property type="entry name" value="FORMATE TRANSPORTER-RELATED"/>
    <property type="match status" value="1"/>
</dbReference>
<feature type="transmembrane region" description="Helical" evidence="6">
    <location>
        <begin position="185"/>
        <end position="208"/>
    </location>
</feature>
<sequence>MPASRGINVSGTIKAECQHHLFSEYIHSYLGQKPLRLSYLCLFQGAEMDDFKQQKIDSHSDELEVESEEKESGQKIEVDEDRLPSRAMAIHEHIRQEGEKEMERDAMALLWSAIAAGLSMGASLLAKGIFHVQLEGVPGGFLLENLGYTFGFIIVIMARQQLFTENTVTAVLPVMQKPTLSNFSLLMRLWGVVLLGNIIGTGIAAWAFEHMPIFDEQTRDAFVKIGMDVMKNSPTEMFANAIISGWLIATMVWMFPAAGAAKIVVIILMTWLIALGDTTHIVVGSVEILYLVFNGSLHWSDFIWPFALPTLAGNICGGTFIFALMSHAQIRNDMSNARKEKQRLQAHDKTKKD</sequence>
<dbReference type="GO" id="GO:0005886">
    <property type="term" value="C:plasma membrane"/>
    <property type="evidence" value="ECO:0007669"/>
    <property type="project" value="TreeGrafter"/>
</dbReference>
<feature type="transmembrane region" description="Helical" evidence="6">
    <location>
        <begin position="303"/>
        <end position="325"/>
    </location>
</feature>
<dbReference type="Pfam" id="PF01226">
    <property type="entry name" value="Form_Nir_trans"/>
    <property type="match status" value="1"/>
</dbReference>
<evidence type="ECO:0000256" key="5">
    <source>
        <dbReference type="SAM" id="MobiDB-lite"/>
    </source>
</evidence>
<protein>
    <submittedName>
        <fullName evidence="7">Inner membrane protein yfdC</fullName>
    </submittedName>
</protein>
<keyword evidence="2 6" id="KW-0812">Transmembrane</keyword>
<evidence type="ECO:0000256" key="4">
    <source>
        <dbReference type="ARBA" id="ARBA00023136"/>
    </source>
</evidence>
<dbReference type="Gene3D" id="1.20.1080.10">
    <property type="entry name" value="Glycerol uptake facilitator protein"/>
    <property type="match status" value="1"/>
</dbReference>
<evidence type="ECO:0000313" key="8">
    <source>
        <dbReference type="Proteomes" id="UP000401081"/>
    </source>
</evidence>
<organism evidence="7 8">
    <name type="scientific">Kluyvera cryocrescens</name>
    <name type="common">Kluyvera citrophila</name>
    <dbReference type="NCBI Taxonomy" id="580"/>
    <lineage>
        <taxon>Bacteria</taxon>
        <taxon>Pseudomonadati</taxon>
        <taxon>Pseudomonadota</taxon>
        <taxon>Gammaproteobacteria</taxon>
        <taxon>Enterobacterales</taxon>
        <taxon>Enterobacteriaceae</taxon>
        <taxon>Kluyvera</taxon>
    </lineage>
</organism>
<keyword evidence="4 6" id="KW-0472">Membrane</keyword>
<evidence type="ECO:0000256" key="6">
    <source>
        <dbReference type="SAM" id="Phobius"/>
    </source>
</evidence>
<reference evidence="7 8" key="1">
    <citation type="submission" date="2019-03" db="EMBL/GenBank/DDBJ databases">
        <authorList>
            <consortium name="Pathogen Informatics"/>
        </authorList>
    </citation>
    <scope>NUCLEOTIDE SEQUENCE [LARGE SCALE GENOMIC DNA]</scope>
    <source>
        <strain evidence="7 8">NCTC12993</strain>
    </source>
</reference>
<evidence type="ECO:0000256" key="3">
    <source>
        <dbReference type="ARBA" id="ARBA00022989"/>
    </source>
</evidence>
<dbReference type="FunFam" id="1.20.1080.10:FF:000010">
    <property type="entry name" value="Inner membrane protein"/>
    <property type="match status" value="1"/>
</dbReference>
<dbReference type="GO" id="GO:0015499">
    <property type="term" value="F:formate transmembrane transporter activity"/>
    <property type="evidence" value="ECO:0007669"/>
    <property type="project" value="TreeGrafter"/>
</dbReference>
<accession>A0A485B7K0</accession>
<keyword evidence="3 6" id="KW-1133">Transmembrane helix</keyword>
<feature type="transmembrane region" description="Helical" evidence="6">
    <location>
        <begin position="146"/>
        <end position="164"/>
    </location>
</feature>
<feature type="transmembrane region" description="Helical" evidence="6">
    <location>
        <begin position="237"/>
        <end position="256"/>
    </location>
</feature>
<dbReference type="Proteomes" id="UP000401081">
    <property type="component" value="Unassembled WGS sequence"/>
</dbReference>
<feature type="region of interest" description="Disordered" evidence="5">
    <location>
        <begin position="55"/>
        <end position="75"/>
    </location>
</feature>
<dbReference type="PANTHER" id="PTHR30520:SF2">
    <property type="entry name" value="INNER MEMBRANE PROTEIN YFDC"/>
    <property type="match status" value="1"/>
</dbReference>
<dbReference type="InterPro" id="IPR023271">
    <property type="entry name" value="Aquaporin-like"/>
</dbReference>
<evidence type="ECO:0000256" key="1">
    <source>
        <dbReference type="ARBA" id="ARBA00004141"/>
    </source>
</evidence>
<dbReference type="AlphaFoldDB" id="A0A485B7K0"/>
<gene>
    <name evidence="7" type="primary">yfdC</name>
    <name evidence="7" type="ORF">NCTC12993_03338</name>
</gene>
<evidence type="ECO:0000313" key="7">
    <source>
        <dbReference type="EMBL" id="VFS64709.1"/>
    </source>
</evidence>
<comment type="subcellular location">
    <subcellularLocation>
        <location evidence="1">Membrane</location>
        <topology evidence="1">Multi-pass membrane protein</topology>
    </subcellularLocation>
</comment>
<dbReference type="EMBL" id="CAADJD010000018">
    <property type="protein sequence ID" value="VFS64709.1"/>
    <property type="molecule type" value="Genomic_DNA"/>
</dbReference>
<dbReference type="InterPro" id="IPR000292">
    <property type="entry name" value="For/NO2_transpt"/>
</dbReference>
<proteinExistence type="predicted"/>